<dbReference type="AlphaFoldDB" id="A0A0L0VPD2"/>
<dbReference type="OrthoDB" id="2500928at2759"/>
<dbReference type="EMBL" id="AJIL01000032">
    <property type="protein sequence ID" value="KNF01057.1"/>
    <property type="molecule type" value="Genomic_DNA"/>
</dbReference>
<organism evidence="1 2">
    <name type="scientific">Puccinia striiformis f. sp. tritici PST-78</name>
    <dbReference type="NCBI Taxonomy" id="1165861"/>
    <lineage>
        <taxon>Eukaryota</taxon>
        <taxon>Fungi</taxon>
        <taxon>Dikarya</taxon>
        <taxon>Basidiomycota</taxon>
        <taxon>Pucciniomycotina</taxon>
        <taxon>Pucciniomycetes</taxon>
        <taxon>Pucciniales</taxon>
        <taxon>Pucciniaceae</taxon>
        <taxon>Puccinia</taxon>
    </lineage>
</organism>
<evidence type="ECO:0000313" key="2">
    <source>
        <dbReference type="Proteomes" id="UP000054564"/>
    </source>
</evidence>
<gene>
    <name evidence="1" type="ORF">PSTG_05688</name>
</gene>
<accession>A0A0L0VPD2</accession>
<proteinExistence type="predicted"/>
<name>A0A0L0VPD2_9BASI</name>
<reference evidence="2" key="1">
    <citation type="submission" date="2014-03" db="EMBL/GenBank/DDBJ databases">
        <title>The Genome Sequence of Puccinia striiformis f. sp. tritici PST-78.</title>
        <authorList>
            <consortium name="The Broad Institute Genome Sequencing Platform"/>
            <person name="Cuomo C."/>
            <person name="Hulbert S."/>
            <person name="Chen X."/>
            <person name="Walker B."/>
            <person name="Young S.K."/>
            <person name="Zeng Q."/>
            <person name="Gargeya S."/>
            <person name="Fitzgerald M."/>
            <person name="Haas B."/>
            <person name="Abouelleil A."/>
            <person name="Alvarado L."/>
            <person name="Arachchi H.M."/>
            <person name="Berlin A.M."/>
            <person name="Chapman S.B."/>
            <person name="Goldberg J."/>
            <person name="Griggs A."/>
            <person name="Gujja S."/>
            <person name="Hansen M."/>
            <person name="Howarth C."/>
            <person name="Imamovic A."/>
            <person name="Larimer J."/>
            <person name="McCowan C."/>
            <person name="Montmayeur A."/>
            <person name="Murphy C."/>
            <person name="Neiman D."/>
            <person name="Pearson M."/>
            <person name="Priest M."/>
            <person name="Roberts A."/>
            <person name="Saif S."/>
            <person name="Shea T."/>
            <person name="Sisk P."/>
            <person name="Sykes S."/>
            <person name="Wortman J."/>
            <person name="Nusbaum C."/>
            <person name="Birren B."/>
        </authorList>
    </citation>
    <scope>NUCLEOTIDE SEQUENCE [LARGE SCALE GENOMIC DNA]</scope>
    <source>
        <strain evidence="2">race PST-78</strain>
    </source>
</reference>
<comment type="caution">
    <text evidence="1">The sequence shown here is derived from an EMBL/GenBank/DDBJ whole genome shotgun (WGS) entry which is preliminary data.</text>
</comment>
<protein>
    <submittedName>
        <fullName evidence="1">Uncharacterized protein</fullName>
    </submittedName>
</protein>
<dbReference type="Proteomes" id="UP000054564">
    <property type="component" value="Unassembled WGS sequence"/>
</dbReference>
<evidence type="ECO:0000313" key="1">
    <source>
        <dbReference type="EMBL" id="KNF01057.1"/>
    </source>
</evidence>
<dbReference type="PANTHER" id="PTHR33069">
    <property type="entry name" value="CHROMOSOME 7, WHOLE GENOME SHOTGUN SEQUENCE-RELATED"/>
    <property type="match status" value="1"/>
</dbReference>
<sequence>MSPITPSAGPPPNFRLLSPLLAVVRLATIDPPRHLLFSTSSVITPTTSLIWKPSSTDLSPRQPNLAHLRQSHQFHLNQLSPNATNLNLAMSASEATDPVTDRVLLHIVSQALVRAFNALSTKCYELQDEHSFGKEREEVPTEEEVRTRMGLLNEVHTTLLPSSRQQLADLLESLDVAAKDIYPNPKLTDALEIVSKLDSTLERLSFTANTLAPAIYSIGRASSRIDHTYGILKKERCDSLRDDVTELLSNDLNELFTEYAAFIKSEQFAHNDTEQPAVPNHRSKLIASTEKITQDIVRSIDVSQRSDFGYLQDNWHFQEKELGRILASTTQRVNEPAGTADAPAEGFQVRPRVVQLMEQLVPLIKTARILYKKLVQNPPFTFGEQQCSADIRSISRTSAWISTNLDHIFDDLTKAYETERIELYLESVPREAARAQEGLNDSLNLIRTHLVPLDFRSPEEIYNDLFSSVQTEFPVARENFLAALRQFQADVPAPPAPARD</sequence>
<keyword evidence="2" id="KW-1185">Reference proteome</keyword>
<dbReference type="PANTHER" id="PTHR33069:SF3">
    <property type="entry name" value="DYNEIN HEAVY CHAIN TAIL DOMAIN-CONTAINING PROTEIN"/>
    <property type="match status" value="1"/>
</dbReference>